<evidence type="ECO:0000256" key="2">
    <source>
        <dbReference type="ARBA" id="ARBA00022771"/>
    </source>
</evidence>
<dbReference type="PANTHER" id="PTHR24006">
    <property type="entry name" value="UBIQUITIN CARBOXYL-TERMINAL HYDROLASE"/>
    <property type="match status" value="1"/>
</dbReference>
<evidence type="ECO:0000313" key="8">
    <source>
        <dbReference type="EMBL" id="CCE80375.1"/>
    </source>
</evidence>
<keyword evidence="5" id="KW-0788">Thiol protease</keyword>
<organism evidence="8 10">
    <name type="scientific">Pichia sorbitophila (strain ATCC MYA-4447 / BCRC 22081 / CBS 7064 / NBRC 10061 / NRRL Y-12695)</name>
    <name type="common">Hybrid yeast</name>
    <dbReference type="NCBI Taxonomy" id="559304"/>
    <lineage>
        <taxon>Eukaryota</taxon>
        <taxon>Fungi</taxon>
        <taxon>Dikarya</taxon>
        <taxon>Ascomycota</taxon>
        <taxon>Saccharomycotina</taxon>
        <taxon>Pichiomycetes</taxon>
        <taxon>Debaryomycetaceae</taxon>
        <taxon>Millerozyma</taxon>
    </lineage>
</organism>
<sequence length="540" mass="59425">MGVSKQETHYSTELLSDEDITGPRTDYFSDIAPCAHLKSVLKSSAREEVFSTYRLAARVSQRLSSTARYRQRKDGSRVPYNKLMELKNTALRCTECSLTNFHHNMACLQCPHVGCINGHRHSYTHYKLSSHMFAIDISNGLLFCFSCGDYVNDDTLDRIRLEVTYGPSFQESGSAHASDNQGASSTTGAHISDADPEAYADPAAPAVAGIRGFVNLGATCYMSCILQTLVHNPLVKYRFFNNDHHYFNCDRNRLYLASGTQSEDTACVTCALDHIFKSFYVGGSGQGFCMSGFLATAWHKKRSFSGAQEQDAHEFWQFVMNELHHDHERVCGAPAAPETCTCVAHSVFAGELVSSIRCESCGSVTAKVDPMLDLSLEVESPGQSTTELDVNGCLDMFTSEEPLDALYSCQHCQQEATAYKTLHMGRCPTVLSIQLKRFKHNSSADSFSKIDTPVAAPMFLDMAPYTTSSSRADADASPTTYELFAVVSHIGSFSTGHYVVAIKTPAGQWLKFDDSVVSLVSPSDVAAMNAYLLFYMVHAL</sequence>
<dbReference type="InterPro" id="IPR013083">
    <property type="entry name" value="Znf_RING/FYVE/PHD"/>
</dbReference>
<name>G8YJ80_PICSO</name>
<dbReference type="OrthoDB" id="289038at2759"/>
<evidence type="ECO:0000259" key="6">
    <source>
        <dbReference type="PROSITE" id="PS50235"/>
    </source>
</evidence>
<dbReference type="Pfam" id="PF00443">
    <property type="entry name" value="UCH"/>
    <property type="match status" value="1"/>
</dbReference>
<dbReference type="InParanoid" id="G8YJ80"/>
<dbReference type="PROSITE" id="PS50271">
    <property type="entry name" value="ZF_UBP"/>
    <property type="match status" value="1"/>
</dbReference>
<dbReference type="SMART" id="SM00290">
    <property type="entry name" value="ZnF_UBP"/>
    <property type="match status" value="1"/>
</dbReference>
<dbReference type="SUPFAM" id="SSF57850">
    <property type="entry name" value="RING/U-box"/>
    <property type="match status" value="1"/>
</dbReference>
<dbReference type="InterPro" id="IPR038765">
    <property type="entry name" value="Papain-like_cys_pep_sf"/>
</dbReference>
<dbReference type="FunCoup" id="G8YJ80">
    <property type="interactions" value="839"/>
</dbReference>
<dbReference type="PROSITE" id="PS00973">
    <property type="entry name" value="USP_2"/>
    <property type="match status" value="1"/>
</dbReference>
<dbReference type="eggNOG" id="KOG1867">
    <property type="taxonomic scope" value="Eukaryota"/>
</dbReference>
<dbReference type="EMBL" id="FO082053">
    <property type="protein sequence ID" value="CCE80375.1"/>
    <property type="molecule type" value="Genomic_DNA"/>
</dbReference>
<evidence type="ECO:0000256" key="1">
    <source>
        <dbReference type="ARBA" id="ARBA00022723"/>
    </source>
</evidence>
<dbReference type="Proteomes" id="UP000005222">
    <property type="component" value="Chromosome G"/>
</dbReference>
<feature type="domain" description="UBP-type" evidence="7">
    <location>
        <begin position="58"/>
        <end position="170"/>
    </location>
</feature>
<evidence type="ECO:0000256" key="5">
    <source>
        <dbReference type="RuleBase" id="RU366025"/>
    </source>
</evidence>
<dbReference type="GO" id="GO:0005829">
    <property type="term" value="C:cytosol"/>
    <property type="evidence" value="ECO:0007669"/>
    <property type="project" value="TreeGrafter"/>
</dbReference>
<dbReference type="InterPro" id="IPR050164">
    <property type="entry name" value="Peptidase_C19"/>
</dbReference>
<evidence type="ECO:0000259" key="7">
    <source>
        <dbReference type="PROSITE" id="PS50271"/>
    </source>
</evidence>
<dbReference type="GO" id="GO:0006508">
    <property type="term" value="P:proteolysis"/>
    <property type="evidence" value="ECO:0007669"/>
    <property type="project" value="UniProtKB-KW"/>
</dbReference>
<protein>
    <recommendedName>
        <fullName evidence="5">Ubiquitin carboxyl-terminal hydrolase</fullName>
        <ecNumber evidence="5">3.4.19.12</ecNumber>
    </recommendedName>
</protein>
<dbReference type="GO" id="GO:0016579">
    <property type="term" value="P:protein deubiquitination"/>
    <property type="evidence" value="ECO:0007669"/>
    <property type="project" value="InterPro"/>
</dbReference>
<dbReference type="HOGENOM" id="CLU_008279_11_2_1"/>
<dbReference type="InterPro" id="IPR001607">
    <property type="entry name" value="Znf_UBP"/>
</dbReference>
<comment type="catalytic activity">
    <reaction evidence="5">
        <text>Thiol-dependent hydrolysis of ester, thioester, amide, peptide and isopeptide bonds formed by the C-terminal Gly of ubiquitin (a 76-residue protein attached to proteins as an intracellular targeting signal).</text>
        <dbReference type="EC" id="3.4.19.12"/>
    </reaction>
</comment>
<dbReference type="PANTHER" id="PTHR24006:SF937">
    <property type="entry name" value="UBIQUITIN CARBOXYL-TERMINAL HYDROLASE"/>
    <property type="match status" value="1"/>
</dbReference>
<comment type="similarity">
    <text evidence="5">Belongs to the peptidase C19 family.</text>
</comment>
<dbReference type="GO" id="GO:0008270">
    <property type="term" value="F:zinc ion binding"/>
    <property type="evidence" value="ECO:0007669"/>
    <property type="project" value="UniProtKB-KW"/>
</dbReference>
<keyword evidence="5" id="KW-0833">Ubl conjugation pathway</keyword>
<keyword evidence="5" id="KW-0645">Protease</keyword>
<dbReference type="STRING" id="559304.G8YJ80"/>
<dbReference type="Proteomes" id="UP000005222">
    <property type="component" value="Chromosome H"/>
</dbReference>
<proteinExistence type="inferred from homology"/>
<evidence type="ECO:0000313" key="9">
    <source>
        <dbReference type="EMBL" id="CCE81140.1"/>
    </source>
</evidence>
<keyword evidence="10" id="KW-1185">Reference proteome</keyword>
<dbReference type="SUPFAM" id="SSF54001">
    <property type="entry name" value="Cysteine proteinases"/>
    <property type="match status" value="1"/>
</dbReference>
<evidence type="ECO:0000256" key="4">
    <source>
        <dbReference type="PROSITE-ProRule" id="PRU00502"/>
    </source>
</evidence>
<gene>
    <name evidence="8" type="primary">Piso0_003491</name>
    <name evidence="8" type="ORF">GNLVRS01_PISO0G13492g</name>
    <name evidence="9" type="ORF">GNLVRS01_PISO0H13493g</name>
</gene>
<reference evidence="8" key="1">
    <citation type="submission" date="2011-10" db="EMBL/GenBank/DDBJ databases">
        <authorList>
            <person name="Genoscope - CEA"/>
        </authorList>
    </citation>
    <scope>NUCLEOTIDE SEQUENCE</scope>
</reference>
<evidence type="ECO:0000256" key="3">
    <source>
        <dbReference type="ARBA" id="ARBA00022833"/>
    </source>
</evidence>
<reference evidence="10" key="2">
    <citation type="journal article" date="2012" name="G3 (Bethesda)">
        <title>Pichia sorbitophila, an interspecies yeast hybrid reveals early steps of genome resolution following polyploidization.</title>
        <authorList>
            <person name="Leh Louis V."/>
            <person name="Despons L."/>
            <person name="Friedrich A."/>
            <person name="Martin T."/>
            <person name="Durrens P."/>
            <person name="Casaregola S."/>
            <person name="Neuveglise C."/>
            <person name="Fairhead C."/>
            <person name="Marck C."/>
            <person name="Cruz J.A."/>
            <person name="Straub M.L."/>
            <person name="Kugler V."/>
            <person name="Sacerdot C."/>
            <person name="Uzunov Z."/>
            <person name="Thierry A."/>
            <person name="Weiss S."/>
            <person name="Bleykasten C."/>
            <person name="De Montigny J."/>
            <person name="Jacques N."/>
            <person name="Jung P."/>
            <person name="Lemaire M."/>
            <person name="Mallet S."/>
            <person name="Morel G."/>
            <person name="Richard G.F."/>
            <person name="Sarkar A."/>
            <person name="Savel G."/>
            <person name="Schacherer J."/>
            <person name="Seret M.L."/>
            <person name="Talla E."/>
            <person name="Samson G."/>
            <person name="Jubin C."/>
            <person name="Poulain J."/>
            <person name="Vacherie B."/>
            <person name="Barbe V."/>
            <person name="Pelletier E."/>
            <person name="Sherman D.J."/>
            <person name="Westhof E."/>
            <person name="Weissenbach J."/>
            <person name="Baret P.V."/>
            <person name="Wincker P."/>
            <person name="Gaillardin C."/>
            <person name="Dujon B."/>
            <person name="Souciet J.L."/>
        </authorList>
    </citation>
    <scope>NUCLEOTIDE SEQUENCE [LARGE SCALE GENOMIC DNA]</scope>
    <source>
        <strain evidence="10">ATCC MYA-4447 / BCRC 22081 / CBS 7064 / NBRC 10061 / NRRL Y-12695</strain>
    </source>
</reference>
<dbReference type="Pfam" id="PF02148">
    <property type="entry name" value="zf-UBP"/>
    <property type="match status" value="1"/>
</dbReference>
<dbReference type="PROSITE" id="PS00972">
    <property type="entry name" value="USP_1"/>
    <property type="match status" value="1"/>
</dbReference>
<dbReference type="PROSITE" id="PS50235">
    <property type="entry name" value="USP_3"/>
    <property type="match status" value="1"/>
</dbReference>
<accession>G8YJ80</accession>
<dbReference type="OMA" id="DAHICSA"/>
<feature type="domain" description="USP" evidence="6">
    <location>
        <begin position="211"/>
        <end position="538"/>
    </location>
</feature>
<dbReference type="InterPro" id="IPR018200">
    <property type="entry name" value="USP_CS"/>
</dbReference>
<keyword evidence="2 4" id="KW-0863">Zinc-finger</keyword>
<dbReference type="AlphaFoldDB" id="G8YJ80"/>
<keyword evidence="5" id="KW-0378">Hydrolase</keyword>
<dbReference type="Gene3D" id="3.30.40.10">
    <property type="entry name" value="Zinc/RING finger domain, C3HC4 (zinc finger)"/>
    <property type="match status" value="1"/>
</dbReference>
<keyword evidence="3" id="KW-0862">Zinc</keyword>
<dbReference type="InterPro" id="IPR028889">
    <property type="entry name" value="USP"/>
</dbReference>
<keyword evidence="1" id="KW-0479">Metal-binding</keyword>
<dbReference type="EC" id="3.4.19.12" evidence="5"/>
<dbReference type="GO" id="GO:0005634">
    <property type="term" value="C:nucleus"/>
    <property type="evidence" value="ECO:0007669"/>
    <property type="project" value="TreeGrafter"/>
</dbReference>
<dbReference type="InterPro" id="IPR001394">
    <property type="entry name" value="Peptidase_C19_UCH"/>
</dbReference>
<dbReference type="GO" id="GO:0004843">
    <property type="term" value="F:cysteine-type deubiquitinase activity"/>
    <property type="evidence" value="ECO:0007669"/>
    <property type="project" value="UniProtKB-UniRule"/>
</dbReference>
<dbReference type="Gene3D" id="3.90.70.10">
    <property type="entry name" value="Cysteine proteinases"/>
    <property type="match status" value="1"/>
</dbReference>
<dbReference type="EMBL" id="FO082052">
    <property type="protein sequence ID" value="CCE81140.1"/>
    <property type="molecule type" value="Genomic_DNA"/>
</dbReference>
<evidence type="ECO:0000313" key="10">
    <source>
        <dbReference type="Proteomes" id="UP000005222"/>
    </source>
</evidence>